<dbReference type="PANTHER" id="PTHR31668">
    <property type="entry name" value="GLUCOSE TRANSPORT TRANSCRIPTION REGULATOR RGT1-RELATED-RELATED"/>
    <property type="match status" value="1"/>
</dbReference>
<dbReference type="PROSITE" id="PS50048">
    <property type="entry name" value="ZN2_CY6_FUNGAL_2"/>
    <property type="match status" value="1"/>
</dbReference>
<evidence type="ECO:0000313" key="5">
    <source>
        <dbReference type="Proteomes" id="UP001362999"/>
    </source>
</evidence>
<dbReference type="InterPro" id="IPR050797">
    <property type="entry name" value="Carb_Metab_Trans_Reg"/>
</dbReference>
<dbReference type="AlphaFoldDB" id="A0AAW0E336"/>
<feature type="region of interest" description="Disordered" evidence="2">
    <location>
        <begin position="66"/>
        <end position="186"/>
    </location>
</feature>
<dbReference type="Gene3D" id="4.10.240.10">
    <property type="entry name" value="Zn(2)-C6 fungal-type DNA-binding domain"/>
    <property type="match status" value="1"/>
</dbReference>
<protein>
    <recommendedName>
        <fullName evidence="3">Zn(2)-C6 fungal-type domain-containing protein</fullName>
    </recommendedName>
</protein>
<dbReference type="InterPro" id="IPR036864">
    <property type="entry name" value="Zn2-C6_fun-type_DNA-bd_sf"/>
</dbReference>
<name>A0AAW0E336_9AGAR</name>
<dbReference type="GO" id="GO:0008270">
    <property type="term" value="F:zinc ion binding"/>
    <property type="evidence" value="ECO:0007669"/>
    <property type="project" value="InterPro"/>
</dbReference>
<sequence>MSSSSTPTQGSNPFMKRRRAYVACGACRQRKVKCVTLSEVDYRPCARCSQKGLKCEYFTMPGDDGQAWANETPSPEFQAPPGQWTPQPITPPSAGINEFLPAHSSSRSARRGTVPPTGSSGRYRPATPGAASAYPAGQFSQQSSHTQPSYGGSSMQPYPSQYYSGGQYPVDPNPGHSNNPYYAGNYPQQYMPQPQASGLVAPWSQAAQCICPPGQPCYCGAGPAR</sequence>
<keyword evidence="5" id="KW-1185">Reference proteome</keyword>
<keyword evidence="1" id="KW-0539">Nucleus</keyword>
<feature type="compositionally biased region" description="Polar residues" evidence="2">
    <location>
        <begin position="175"/>
        <end position="186"/>
    </location>
</feature>
<dbReference type="Pfam" id="PF00172">
    <property type="entry name" value="Zn_clus"/>
    <property type="match status" value="1"/>
</dbReference>
<dbReference type="GO" id="GO:0000981">
    <property type="term" value="F:DNA-binding transcription factor activity, RNA polymerase II-specific"/>
    <property type="evidence" value="ECO:0007669"/>
    <property type="project" value="InterPro"/>
</dbReference>
<dbReference type="CDD" id="cd00067">
    <property type="entry name" value="GAL4"/>
    <property type="match status" value="1"/>
</dbReference>
<comment type="caution">
    <text evidence="4">The sequence shown here is derived from an EMBL/GenBank/DDBJ whole genome shotgun (WGS) entry which is preliminary data.</text>
</comment>
<reference evidence="4 5" key="1">
    <citation type="journal article" date="2024" name="J Genomics">
        <title>Draft genome sequencing and assembly of Favolaschia claudopus CIRM-BRFM 2984 isolated from oak limbs.</title>
        <authorList>
            <person name="Navarro D."/>
            <person name="Drula E."/>
            <person name="Chaduli D."/>
            <person name="Cazenave R."/>
            <person name="Ahrendt S."/>
            <person name="Wang J."/>
            <person name="Lipzen A."/>
            <person name="Daum C."/>
            <person name="Barry K."/>
            <person name="Grigoriev I.V."/>
            <person name="Favel A."/>
            <person name="Rosso M.N."/>
            <person name="Martin F."/>
        </authorList>
    </citation>
    <scope>NUCLEOTIDE SEQUENCE [LARGE SCALE GENOMIC DNA]</scope>
    <source>
        <strain evidence="4 5">CIRM-BRFM 2984</strain>
    </source>
</reference>
<dbReference type="SUPFAM" id="SSF57701">
    <property type="entry name" value="Zn2/Cys6 DNA-binding domain"/>
    <property type="match status" value="1"/>
</dbReference>
<organism evidence="4 5">
    <name type="scientific">Favolaschia claudopus</name>
    <dbReference type="NCBI Taxonomy" id="2862362"/>
    <lineage>
        <taxon>Eukaryota</taxon>
        <taxon>Fungi</taxon>
        <taxon>Dikarya</taxon>
        <taxon>Basidiomycota</taxon>
        <taxon>Agaricomycotina</taxon>
        <taxon>Agaricomycetes</taxon>
        <taxon>Agaricomycetidae</taxon>
        <taxon>Agaricales</taxon>
        <taxon>Marasmiineae</taxon>
        <taxon>Mycenaceae</taxon>
        <taxon>Favolaschia</taxon>
    </lineage>
</organism>
<dbReference type="EMBL" id="JAWWNJ010000004">
    <property type="protein sequence ID" value="KAK7058112.1"/>
    <property type="molecule type" value="Genomic_DNA"/>
</dbReference>
<feature type="domain" description="Zn(2)-C6 fungal-type" evidence="3">
    <location>
        <begin position="23"/>
        <end position="57"/>
    </location>
</feature>
<dbReference type="InterPro" id="IPR001138">
    <property type="entry name" value="Zn2Cys6_DnaBD"/>
</dbReference>
<dbReference type="PROSITE" id="PS00463">
    <property type="entry name" value="ZN2_CY6_FUNGAL_1"/>
    <property type="match status" value="1"/>
</dbReference>
<dbReference type="Proteomes" id="UP001362999">
    <property type="component" value="Unassembled WGS sequence"/>
</dbReference>
<proteinExistence type="predicted"/>
<gene>
    <name evidence="4" type="ORF">R3P38DRAFT_1193708</name>
</gene>
<evidence type="ECO:0000313" key="4">
    <source>
        <dbReference type="EMBL" id="KAK7058112.1"/>
    </source>
</evidence>
<feature type="compositionally biased region" description="Polar residues" evidence="2">
    <location>
        <begin position="138"/>
        <end position="152"/>
    </location>
</feature>
<evidence type="ECO:0000256" key="1">
    <source>
        <dbReference type="ARBA" id="ARBA00023242"/>
    </source>
</evidence>
<feature type="compositionally biased region" description="Low complexity" evidence="2">
    <location>
        <begin position="153"/>
        <end position="164"/>
    </location>
</feature>
<evidence type="ECO:0000259" key="3">
    <source>
        <dbReference type="PROSITE" id="PS50048"/>
    </source>
</evidence>
<accession>A0AAW0E336</accession>
<evidence type="ECO:0000256" key="2">
    <source>
        <dbReference type="SAM" id="MobiDB-lite"/>
    </source>
</evidence>
<dbReference type="SMART" id="SM00066">
    <property type="entry name" value="GAL4"/>
    <property type="match status" value="1"/>
</dbReference>